<dbReference type="EMBL" id="CAJNON010000494">
    <property type="protein sequence ID" value="CAF1289826.1"/>
    <property type="molecule type" value="Genomic_DNA"/>
</dbReference>
<dbReference type="Gene3D" id="1.10.220.10">
    <property type="entry name" value="Annexin"/>
    <property type="match status" value="2"/>
</dbReference>
<comment type="similarity">
    <text evidence="1">Belongs to the annexin family.</text>
</comment>
<feature type="region of interest" description="Disordered" evidence="4">
    <location>
        <begin position="369"/>
        <end position="415"/>
    </location>
</feature>
<dbReference type="Proteomes" id="UP000663891">
    <property type="component" value="Unassembled WGS sequence"/>
</dbReference>
<dbReference type="PANTHER" id="PTHR10502:SF102">
    <property type="entry name" value="ANNEXIN B11"/>
    <property type="match status" value="1"/>
</dbReference>
<dbReference type="GO" id="GO:0005886">
    <property type="term" value="C:plasma membrane"/>
    <property type="evidence" value="ECO:0007669"/>
    <property type="project" value="TreeGrafter"/>
</dbReference>
<accession>A0A815CUI0</accession>
<organism evidence="6 7">
    <name type="scientific">Adineta steineri</name>
    <dbReference type="NCBI Taxonomy" id="433720"/>
    <lineage>
        <taxon>Eukaryota</taxon>
        <taxon>Metazoa</taxon>
        <taxon>Spiralia</taxon>
        <taxon>Gnathifera</taxon>
        <taxon>Rotifera</taxon>
        <taxon>Eurotatoria</taxon>
        <taxon>Bdelloidea</taxon>
        <taxon>Adinetida</taxon>
        <taxon>Adinetidae</taxon>
        <taxon>Adineta</taxon>
    </lineage>
</organism>
<dbReference type="GO" id="GO:0001786">
    <property type="term" value="F:phosphatidylserine binding"/>
    <property type="evidence" value="ECO:0007669"/>
    <property type="project" value="TreeGrafter"/>
</dbReference>
<dbReference type="OrthoDB" id="5954565at2759"/>
<dbReference type="AlphaFoldDB" id="A0A815CUI0"/>
<proteinExistence type="inferred from homology"/>
<evidence type="ECO:0000313" key="6">
    <source>
        <dbReference type="EMBL" id="CAF1289826.1"/>
    </source>
</evidence>
<dbReference type="InterPro" id="IPR037104">
    <property type="entry name" value="Annexin_sf"/>
</dbReference>
<evidence type="ECO:0000256" key="3">
    <source>
        <dbReference type="ARBA" id="ARBA00023216"/>
    </source>
</evidence>
<dbReference type="GO" id="GO:0005544">
    <property type="term" value="F:calcium-dependent phospholipid binding"/>
    <property type="evidence" value="ECO:0007669"/>
    <property type="project" value="InterPro"/>
</dbReference>
<dbReference type="SUPFAM" id="SSF54001">
    <property type="entry name" value="Cysteine proteinases"/>
    <property type="match status" value="1"/>
</dbReference>
<dbReference type="GO" id="GO:0005509">
    <property type="term" value="F:calcium ion binding"/>
    <property type="evidence" value="ECO:0007669"/>
    <property type="project" value="InterPro"/>
</dbReference>
<evidence type="ECO:0000313" key="7">
    <source>
        <dbReference type="Proteomes" id="UP000663891"/>
    </source>
</evidence>
<dbReference type="InterPro" id="IPR056564">
    <property type="entry name" value="Ig-like_KY"/>
</dbReference>
<keyword evidence="3" id="KW-0041">Annexin</keyword>
<dbReference type="GO" id="GO:0005737">
    <property type="term" value="C:cytoplasm"/>
    <property type="evidence" value="ECO:0007669"/>
    <property type="project" value="TreeGrafter"/>
</dbReference>
<feature type="domain" description="KY-like immunoglobulin-like" evidence="5">
    <location>
        <begin position="488"/>
        <end position="608"/>
    </location>
</feature>
<name>A0A815CUI0_9BILA</name>
<protein>
    <recommendedName>
        <fullName evidence="5">KY-like immunoglobulin-like domain-containing protein</fullName>
    </recommendedName>
</protein>
<evidence type="ECO:0000256" key="1">
    <source>
        <dbReference type="ARBA" id="ARBA00007831"/>
    </source>
</evidence>
<gene>
    <name evidence="6" type="ORF">VCS650_LOCUS30442</name>
</gene>
<keyword evidence="2" id="KW-0677">Repeat</keyword>
<evidence type="ECO:0000259" key="5">
    <source>
        <dbReference type="Pfam" id="PF23265"/>
    </source>
</evidence>
<sequence>MKKTLTRSKTYDGDLTKMDRRLTRQTTLASFGHPPEFDYKRDAKHLVKILKQCVTAHILDLDSILHFLSTYNCEQRMLIVQNLEYEYNYNLVDMVLERPESPIRSCVLAMLTEPIELYVRHFHDLLTLKLTGKIDGDITRLLIEILLGLSNMDIEKFQESYKNLFENSIDKDIEIVLGEKNLLSKLIIHLLKGKRYEESGNSPSIAKMIAKNFHDVTSDVTTIDDNTIIDIFTCDSFSQLSTIFDIYEDKYGEPIQEAIQRQFHNQIEIECFDDIIEFTRSPSGYYSKSLRQALEKYPIDYMTLIRFIIGHVDKDLDEIKLEYLKNYDEPLDVTIKTRLDNMEIKRTFILIITKEEDITANIGGPVRFDNSNNSSSIGSGLNRMTTKKTSTTTPPTTPPPSTTASNKSYGFDSREDVPTDTDHAWNAIEIDGHWYLMESTWGAGNLTDEKLFQRQLDTYYFFPRPNEMIYHHLPENDKWQLLRIPIQMKQYLQMPKINPIYFQLDLNLISPYNQAFIDLLPRKSYALVLIRAPSDVQLMASLKLHEKDIEGGHQVEFDTKRQLYRCYFAPNTIGKYKITIFGKRDNTDEVKYSAAVELILDVQQKNKKSN</sequence>
<dbReference type="Pfam" id="PF00191">
    <property type="entry name" value="Annexin"/>
    <property type="match status" value="1"/>
</dbReference>
<reference evidence="6" key="1">
    <citation type="submission" date="2021-02" db="EMBL/GenBank/DDBJ databases">
        <authorList>
            <person name="Nowell W R."/>
        </authorList>
    </citation>
    <scope>NUCLEOTIDE SEQUENCE</scope>
</reference>
<dbReference type="SUPFAM" id="SSF47874">
    <property type="entry name" value="Annexin"/>
    <property type="match status" value="1"/>
</dbReference>
<evidence type="ECO:0000256" key="2">
    <source>
        <dbReference type="ARBA" id="ARBA00022737"/>
    </source>
</evidence>
<dbReference type="GO" id="GO:0005634">
    <property type="term" value="C:nucleus"/>
    <property type="evidence" value="ECO:0007669"/>
    <property type="project" value="TreeGrafter"/>
</dbReference>
<dbReference type="InterPro" id="IPR018502">
    <property type="entry name" value="Annexin_repeat"/>
</dbReference>
<evidence type="ECO:0000256" key="4">
    <source>
        <dbReference type="SAM" id="MobiDB-lite"/>
    </source>
</evidence>
<dbReference type="PANTHER" id="PTHR10502">
    <property type="entry name" value="ANNEXIN"/>
    <property type="match status" value="1"/>
</dbReference>
<dbReference type="Pfam" id="PF23265">
    <property type="entry name" value="Ig-like_KY"/>
    <property type="match status" value="1"/>
</dbReference>
<dbReference type="InterPro" id="IPR038765">
    <property type="entry name" value="Papain-like_cys_pep_sf"/>
</dbReference>
<dbReference type="GO" id="GO:0012506">
    <property type="term" value="C:vesicle membrane"/>
    <property type="evidence" value="ECO:0007669"/>
    <property type="project" value="TreeGrafter"/>
</dbReference>
<comment type="caution">
    <text evidence="6">The sequence shown here is derived from an EMBL/GenBank/DDBJ whole genome shotgun (WGS) entry which is preliminary data.</text>
</comment>